<organism evidence="1 2">
    <name type="scientific">Propionispora vibrioides</name>
    <dbReference type="NCBI Taxonomy" id="112903"/>
    <lineage>
        <taxon>Bacteria</taxon>
        <taxon>Bacillati</taxon>
        <taxon>Bacillota</taxon>
        <taxon>Negativicutes</taxon>
        <taxon>Selenomonadales</taxon>
        <taxon>Sporomusaceae</taxon>
        <taxon>Propionispora</taxon>
    </lineage>
</organism>
<dbReference type="EMBL" id="FODY01000008">
    <property type="protein sequence ID" value="SEO98688.1"/>
    <property type="molecule type" value="Genomic_DNA"/>
</dbReference>
<dbReference type="STRING" id="112903.SAMN04490178_10848"/>
<gene>
    <name evidence="1" type="ORF">SAMN04490178_10848</name>
</gene>
<reference evidence="1 2" key="1">
    <citation type="submission" date="2016-10" db="EMBL/GenBank/DDBJ databases">
        <authorList>
            <person name="de Groot N.N."/>
        </authorList>
    </citation>
    <scope>NUCLEOTIDE SEQUENCE [LARGE SCALE GENOMIC DNA]</scope>
    <source>
        <strain evidence="1 2">DSM 13305</strain>
    </source>
</reference>
<protein>
    <recommendedName>
        <fullName evidence="3">DUF2577 domain-containing protein</fullName>
    </recommendedName>
</protein>
<dbReference type="OrthoDB" id="1682862at2"/>
<sequence>MPDDPFSELFGMLHNQMKERAQAAIDGNWVTAELGTMTDNMGLKLDRFKYVIDDYLLSHHLTLAEPYMTQTEVDGHHADPIGGTHSHQVITPPQLLPLHPGDRVLAVPVNGGQDFVIVARVVPRG</sequence>
<evidence type="ECO:0000313" key="2">
    <source>
        <dbReference type="Proteomes" id="UP000198847"/>
    </source>
</evidence>
<name>A0A1H8U7Q5_9FIRM</name>
<accession>A0A1H8U7Q5</accession>
<evidence type="ECO:0008006" key="3">
    <source>
        <dbReference type="Google" id="ProtNLM"/>
    </source>
</evidence>
<keyword evidence="2" id="KW-1185">Reference proteome</keyword>
<dbReference type="AlphaFoldDB" id="A0A1H8U7Q5"/>
<dbReference type="Proteomes" id="UP000198847">
    <property type="component" value="Unassembled WGS sequence"/>
</dbReference>
<evidence type="ECO:0000313" key="1">
    <source>
        <dbReference type="EMBL" id="SEO98688.1"/>
    </source>
</evidence>
<proteinExistence type="predicted"/>
<dbReference type="RefSeq" id="WP_091745700.1">
    <property type="nucleotide sequence ID" value="NZ_FODY01000008.1"/>
</dbReference>